<gene>
    <name evidence="4" type="ORF">Mgra_00000036</name>
</gene>
<keyword evidence="2" id="KW-0472">Membrane</keyword>
<dbReference type="AlphaFoldDB" id="A0A8T0A4G8"/>
<feature type="signal peptide" evidence="3">
    <location>
        <begin position="1"/>
        <end position="27"/>
    </location>
</feature>
<keyword evidence="2" id="KW-0812">Transmembrane</keyword>
<feature type="non-terminal residue" evidence="4">
    <location>
        <position position="1"/>
    </location>
</feature>
<reference evidence="4" key="1">
    <citation type="journal article" date="2020" name="Ecol. Evol.">
        <title>Genome structure and content of the rice root-knot nematode (Meloidogyne graminicola).</title>
        <authorList>
            <person name="Phan N.T."/>
            <person name="Danchin E.G.J."/>
            <person name="Klopp C."/>
            <person name="Perfus-Barbeoch L."/>
            <person name="Kozlowski D.K."/>
            <person name="Koutsovoulos G.D."/>
            <person name="Lopez-Roques C."/>
            <person name="Bouchez O."/>
            <person name="Zahm M."/>
            <person name="Besnard G."/>
            <person name="Bellafiore S."/>
        </authorList>
    </citation>
    <scope>NUCLEOTIDE SEQUENCE</scope>
    <source>
        <strain evidence="4">VN-18</strain>
    </source>
</reference>
<protein>
    <recommendedName>
        <fullName evidence="6">Ig-like domain-containing protein</fullName>
    </recommendedName>
</protein>
<feature type="region of interest" description="Disordered" evidence="1">
    <location>
        <begin position="345"/>
        <end position="381"/>
    </location>
</feature>
<keyword evidence="5" id="KW-1185">Reference proteome</keyword>
<feature type="chain" id="PRO_5035901424" description="Ig-like domain-containing protein" evidence="3">
    <location>
        <begin position="28"/>
        <end position="463"/>
    </location>
</feature>
<feature type="region of interest" description="Disordered" evidence="1">
    <location>
        <begin position="421"/>
        <end position="454"/>
    </location>
</feature>
<evidence type="ECO:0000313" key="4">
    <source>
        <dbReference type="EMBL" id="KAF7640209.1"/>
    </source>
</evidence>
<evidence type="ECO:0008006" key="6">
    <source>
        <dbReference type="Google" id="ProtNLM"/>
    </source>
</evidence>
<dbReference type="Proteomes" id="UP000605970">
    <property type="component" value="Unassembled WGS sequence"/>
</dbReference>
<dbReference type="OrthoDB" id="5907675at2759"/>
<keyword evidence="2" id="KW-1133">Transmembrane helix</keyword>
<organism evidence="4 5">
    <name type="scientific">Meloidogyne graminicola</name>
    <dbReference type="NCBI Taxonomy" id="189291"/>
    <lineage>
        <taxon>Eukaryota</taxon>
        <taxon>Metazoa</taxon>
        <taxon>Ecdysozoa</taxon>
        <taxon>Nematoda</taxon>
        <taxon>Chromadorea</taxon>
        <taxon>Rhabditida</taxon>
        <taxon>Tylenchina</taxon>
        <taxon>Tylenchomorpha</taxon>
        <taxon>Tylenchoidea</taxon>
        <taxon>Meloidogynidae</taxon>
        <taxon>Meloidogyninae</taxon>
        <taxon>Meloidogyne</taxon>
    </lineage>
</organism>
<feature type="compositionally biased region" description="Basic and acidic residues" evidence="1">
    <location>
        <begin position="429"/>
        <end position="454"/>
    </location>
</feature>
<feature type="compositionally biased region" description="Low complexity" evidence="1">
    <location>
        <begin position="365"/>
        <end position="379"/>
    </location>
</feature>
<evidence type="ECO:0000256" key="2">
    <source>
        <dbReference type="SAM" id="Phobius"/>
    </source>
</evidence>
<keyword evidence="3" id="KW-0732">Signal</keyword>
<accession>A0A8T0A4G8</accession>
<proteinExistence type="predicted"/>
<evidence type="ECO:0000313" key="5">
    <source>
        <dbReference type="Proteomes" id="UP000605970"/>
    </source>
</evidence>
<name>A0A8T0A4G8_9BILA</name>
<feature type="transmembrane region" description="Helical" evidence="2">
    <location>
        <begin position="390"/>
        <end position="415"/>
    </location>
</feature>
<evidence type="ECO:0000256" key="1">
    <source>
        <dbReference type="SAM" id="MobiDB-lite"/>
    </source>
</evidence>
<comment type="caution">
    <text evidence="4">The sequence shown here is derived from an EMBL/GenBank/DDBJ whole genome shotgun (WGS) entry which is preliminary data.</text>
</comment>
<dbReference type="EMBL" id="JABEBT010000001">
    <property type="protein sequence ID" value="KAF7640209.1"/>
    <property type="molecule type" value="Genomic_DNA"/>
</dbReference>
<sequence length="463" mass="51619">MLSGCIVVRLLILLLVLCISFKNFSFAQTYVNVGFGEHKSLGNKIYGMGTNKKIATAENLKEYKAKDNINICDVVIEGNDIVLNYKRGSKISTDGCAVDMLTLKSWNDHFVFDAILKHKRELKDCFKEGDGAFSENLVPFAYSIETEVFLKNSKTPPLYPGIQCDSSCKEKCSFCNNCLKDPALEIAWSRSGERDVIVHVQPNIEPQTKKCPAGGTIRSSDSKAKFRFEIANPDGPFWIQVKQMRGELNCTNDELKYLKSNKFSCMNKDQIVRPKSWEIVDKNFKTNGDYKYLFSFYFLPQSAARNRWENGTIRGNDHKPNGPNCDVEFRFNKKDFQLLINGEQDSGNVVTKPPLGPKPPESSNKTEPTTKETTPTTTIKPKEEGSNLKWVIIAVVVGVLLLILAIAGIGFVVIISKGEKDEDGGETAADTKVKKGEGKAKKPDGKGKSGAKERKEIVKVLCR</sequence>
<evidence type="ECO:0000256" key="3">
    <source>
        <dbReference type="SAM" id="SignalP"/>
    </source>
</evidence>